<protein>
    <recommendedName>
        <fullName evidence="3">DUF222 domain-containing protein</fullName>
    </recommendedName>
</protein>
<name>A0ABP7J661_9ACTN</name>
<keyword evidence="2" id="KW-1185">Reference proteome</keyword>
<dbReference type="EMBL" id="BAABAH010000022">
    <property type="protein sequence ID" value="GAA3835711.1"/>
    <property type="molecule type" value="Genomic_DNA"/>
</dbReference>
<evidence type="ECO:0000313" key="2">
    <source>
        <dbReference type="Proteomes" id="UP001501821"/>
    </source>
</evidence>
<comment type="caution">
    <text evidence="1">The sequence shown here is derived from an EMBL/GenBank/DDBJ whole genome shotgun (WGS) entry which is preliminary data.</text>
</comment>
<dbReference type="RefSeq" id="WP_344778937.1">
    <property type="nucleotide sequence ID" value="NZ_BAABAH010000022.1"/>
</dbReference>
<organism evidence="1 2">
    <name type="scientific">Nocardioides panacisoli</name>
    <dbReference type="NCBI Taxonomy" id="627624"/>
    <lineage>
        <taxon>Bacteria</taxon>
        <taxon>Bacillati</taxon>
        <taxon>Actinomycetota</taxon>
        <taxon>Actinomycetes</taxon>
        <taxon>Propionibacteriales</taxon>
        <taxon>Nocardioidaceae</taxon>
        <taxon>Nocardioides</taxon>
    </lineage>
</organism>
<evidence type="ECO:0008006" key="3">
    <source>
        <dbReference type="Google" id="ProtNLM"/>
    </source>
</evidence>
<gene>
    <name evidence="1" type="ORF">GCM10022242_40770</name>
</gene>
<dbReference type="Proteomes" id="UP001501821">
    <property type="component" value="Unassembled WGS sequence"/>
</dbReference>
<proteinExistence type="predicted"/>
<evidence type="ECO:0000313" key="1">
    <source>
        <dbReference type="EMBL" id="GAA3835711.1"/>
    </source>
</evidence>
<reference evidence="2" key="1">
    <citation type="journal article" date="2019" name="Int. J. Syst. Evol. Microbiol.">
        <title>The Global Catalogue of Microorganisms (GCM) 10K type strain sequencing project: providing services to taxonomists for standard genome sequencing and annotation.</title>
        <authorList>
            <consortium name="The Broad Institute Genomics Platform"/>
            <consortium name="The Broad Institute Genome Sequencing Center for Infectious Disease"/>
            <person name="Wu L."/>
            <person name="Ma J."/>
        </authorList>
    </citation>
    <scope>NUCLEOTIDE SEQUENCE [LARGE SCALE GENOMIC DNA]</scope>
    <source>
        <strain evidence="2">JCM 16953</strain>
    </source>
</reference>
<accession>A0ABP7J661</accession>
<sequence>MELASFLAGERWSDHPACTHPLLAGVAREVNDRIGDEARNRIAPLVTEVIGLDSDDPRFAALLAREVALAALPVAAEDRQRTAAVGLMTCERVLNELDGRPLEEVSPRVRTALADVPLARNWAREFCGIGFGTAERFGRRSAPIIVHSALVGIAESTVGDSEQRLVDLLRHVVAEAKGWTHHAAAAVGAEEWQEACDLTVSRSRREWRRSARLH</sequence>